<dbReference type="PANTHER" id="PTHR16305">
    <property type="entry name" value="TESTICULAR SOLUBLE ADENYLYL CYCLASE"/>
    <property type="match status" value="1"/>
</dbReference>
<protein>
    <submittedName>
        <fullName evidence="4">Regulatory protein, luxR family</fullName>
    </submittedName>
</protein>
<dbReference type="InterPro" id="IPR016032">
    <property type="entry name" value="Sig_transdc_resp-reg_C-effctor"/>
</dbReference>
<proteinExistence type="predicted"/>
<evidence type="ECO:0000313" key="5">
    <source>
        <dbReference type="Proteomes" id="UP000199651"/>
    </source>
</evidence>
<sequence>MESEPNPQTPTFTVGAQLLQLISEAQEAGPLCLVLEDLSWADSASVEALGFLLRRLDADRVLVVVTARDEEDEGIGSGAWRRWLTALNRTTRLRLAGFSVEDVIALGRQSEKTLSPAAASRIVDHTDGNPLYVHEILTEVPASGLPHTAAVPLPRTVAEAVQGKLTKLQSSSRGLVDALAVLDARVSLVTAARVAGVTDAASALEPLLAAGLVRWWPAEPTSPIEIRHRLQREAIYESMSPVARRKLHAAAVSVVDANSVWLHRVAAADSVDAGLADELEVVATGLLDDGQPGRAATILLWAADLSATRTEHERRLLDAAQVLSQNLTLVGRALTLEGAIEQCTPSAQRTYLLGRLAMVKGDLATAEALLAEAYAASCDRPELTRVAGAAAGELIGLFTWQGRSRDAIDLGSTTLRFIPPAVRPIAIGNVAHCVLFEEGPAAALRRFAEITSLGETGRDVDRSEVDLLVHRATIHLLGGSITEAINDLASTLRLSRDGALVNQETFAYHLLACAHYVRGSWDDSAVFADRAVVLAETTGAPWEYVPAYSAAAMIAAGRGNWSGAEQHAHAAEQYFQNIGPPQFLVFPVLASTMLAQARGDHAGMWRALQPLTVPVNVSGWTAAFEPWWRPLMAEALIGTDRLDDATVTLGRMDELATSVPYLRTGVAWLSGWLAEKSGDHATALSRYQAGTAMPVPEDSSLLYRARLEQAYGRFLVRRHGMRRAGIEWLRTAQERYAAMGARPFLDTCSRELSARGMQVDSQPTDPLSGLTDREREVATLISRGFLYRAAAKELCVSVKTIEYHIGNAYAKLGIANRADLVKRLAAARGE</sequence>
<keyword evidence="5" id="KW-1185">Reference proteome</keyword>
<feature type="domain" description="HTH luxR-type" evidence="3">
    <location>
        <begin position="763"/>
        <end position="828"/>
    </location>
</feature>
<name>A0A1H0F420_9PSEU</name>
<dbReference type="SUPFAM" id="SSF46894">
    <property type="entry name" value="C-terminal effector domain of the bipartite response regulators"/>
    <property type="match status" value="1"/>
</dbReference>
<organism evidence="4 5">
    <name type="scientific">Actinokineospora alba</name>
    <dbReference type="NCBI Taxonomy" id="504798"/>
    <lineage>
        <taxon>Bacteria</taxon>
        <taxon>Bacillati</taxon>
        <taxon>Actinomycetota</taxon>
        <taxon>Actinomycetes</taxon>
        <taxon>Pseudonocardiales</taxon>
        <taxon>Pseudonocardiaceae</taxon>
        <taxon>Actinokineospora</taxon>
    </lineage>
</organism>
<dbReference type="Pfam" id="PF00196">
    <property type="entry name" value="GerE"/>
    <property type="match status" value="1"/>
</dbReference>
<dbReference type="STRING" id="504798.SAMN05421871_103648"/>
<dbReference type="CDD" id="cd06170">
    <property type="entry name" value="LuxR_C_like"/>
    <property type="match status" value="1"/>
</dbReference>
<reference evidence="5" key="1">
    <citation type="submission" date="2016-10" db="EMBL/GenBank/DDBJ databases">
        <authorList>
            <person name="Varghese N."/>
            <person name="Submissions S."/>
        </authorList>
    </citation>
    <scope>NUCLEOTIDE SEQUENCE [LARGE SCALE GENOMIC DNA]</scope>
    <source>
        <strain evidence="5">IBRC-M 10655</strain>
    </source>
</reference>
<keyword evidence="1" id="KW-0547">Nucleotide-binding</keyword>
<dbReference type="InterPro" id="IPR036388">
    <property type="entry name" value="WH-like_DNA-bd_sf"/>
</dbReference>
<dbReference type="InterPro" id="IPR011990">
    <property type="entry name" value="TPR-like_helical_dom_sf"/>
</dbReference>
<dbReference type="PANTHER" id="PTHR16305:SF35">
    <property type="entry name" value="TRANSCRIPTIONAL ACTIVATOR DOMAIN"/>
    <property type="match status" value="1"/>
</dbReference>
<evidence type="ECO:0000259" key="3">
    <source>
        <dbReference type="PROSITE" id="PS50043"/>
    </source>
</evidence>
<evidence type="ECO:0000256" key="1">
    <source>
        <dbReference type="ARBA" id="ARBA00022741"/>
    </source>
</evidence>
<dbReference type="AlphaFoldDB" id="A0A1H0F420"/>
<dbReference type="PROSITE" id="PS50043">
    <property type="entry name" value="HTH_LUXR_2"/>
    <property type="match status" value="1"/>
</dbReference>
<evidence type="ECO:0000256" key="2">
    <source>
        <dbReference type="ARBA" id="ARBA00022840"/>
    </source>
</evidence>
<gene>
    <name evidence="4" type="ORF">SAMN05192558_101222</name>
</gene>
<dbReference type="EMBL" id="FNJB01000001">
    <property type="protein sequence ID" value="SDN89408.1"/>
    <property type="molecule type" value="Genomic_DNA"/>
</dbReference>
<dbReference type="GO" id="GO:0004016">
    <property type="term" value="F:adenylate cyclase activity"/>
    <property type="evidence" value="ECO:0007669"/>
    <property type="project" value="TreeGrafter"/>
</dbReference>
<dbReference type="InterPro" id="IPR000792">
    <property type="entry name" value="Tscrpt_reg_LuxR_C"/>
</dbReference>
<dbReference type="GO" id="GO:0003677">
    <property type="term" value="F:DNA binding"/>
    <property type="evidence" value="ECO:0007669"/>
    <property type="project" value="InterPro"/>
</dbReference>
<dbReference type="GO" id="GO:0005737">
    <property type="term" value="C:cytoplasm"/>
    <property type="evidence" value="ECO:0007669"/>
    <property type="project" value="TreeGrafter"/>
</dbReference>
<dbReference type="SMART" id="SM00421">
    <property type="entry name" value="HTH_LUXR"/>
    <property type="match status" value="1"/>
</dbReference>
<dbReference type="GO" id="GO:0005524">
    <property type="term" value="F:ATP binding"/>
    <property type="evidence" value="ECO:0007669"/>
    <property type="project" value="UniProtKB-KW"/>
</dbReference>
<evidence type="ECO:0000313" key="4">
    <source>
        <dbReference type="EMBL" id="SDN89408.1"/>
    </source>
</evidence>
<accession>A0A1H0F420</accession>
<dbReference type="Gene3D" id="1.10.10.10">
    <property type="entry name" value="Winged helix-like DNA-binding domain superfamily/Winged helix DNA-binding domain"/>
    <property type="match status" value="1"/>
</dbReference>
<dbReference type="Gene3D" id="1.25.40.10">
    <property type="entry name" value="Tetratricopeptide repeat domain"/>
    <property type="match status" value="1"/>
</dbReference>
<dbReference type="GO" id="GO:0006355">
    <property type="term" value="P:regulation of DNA-templated transcription"/>
    <property type="evidence" value="ECO:0007669"/>
    <property type="project" value="InterPro"/>
</dbReference>
<dbReference type="PRINTS" id="PR00038">
    <property type="entry name" value="HTHLUXR"/>
</dbReference>
<dbReference type="Proteomes" id="UP000199651">
    <property type="component" value="Unassembled WGS sequence"/>
</dbReference>
<dbReference type="SUPFAM" id="SSF48452">
    <property type="entry name" value="TPR-like"/>
    <property type="match status" value="1"/>
</dbReference>
<keyword evidence="2" id="KW-0067">ATP-binding</keyword>